<dbReference type="Gene3D" id="1.10.10.60">
    <property type="entry name" value="Homeodomain-like"/>
    <property type="match status" value="2"/>
</dbReference>
<dbReference type="CDD" id="cd00167">
    <property type="entry name" value="SANT"/>
    <property type="match status" value="2"/>
</dbReference>
<dbReference type="FunFam" id="1.10.10.60:FF:000010">
    <property type="entry name" value="Transcriptional activator Myb isoform A"/>
    <property type="match status" value="1"/>
</dbReference>
<evidence type="ECO:0000313" key="6">
    <source>
        <dbReference type="EMBL" id="CAD8989370.1"/>
    </source>
</evidence>
<reference evidence="6" key="1">
    <citation type="submission" date="2021-01" db="EMBL/GenBank/DDBJ databases">
        <authorList>
            <person name="Corre E."/>
            <person name="Pelletier E."/>
            <person name="Niang G."/>
            <person name="Scheremetjew M."/>
            <person name="Finn R."/>
            <person name="Kale V."/>
            <person name="Holt S."/>
            <person name="Cochrane G."/>
            <person name="Meng A."/>
            <person name="Brown T."/>
            <person name="Cohen L."/>
        </authorList>
    </citation>
    <scope>NUCLEOTIDE SEQUENCE</scope>
    <source>
        <strain evidence="6">NIES-381</strain>
    </source>
</reference>
<dbReference type="InterPro" id="IPR009057">
    <property type="entry name" value="Homeodomain-like_sf"/>
</dbReference>
<keyword evidence="1" id="KW-0677">Repeat</keyword>
<evidence type="ECO:0000256" key="1">
    <source>
        <dbReference type="ARBA" id="ARBA00022737"/>
    </source>
</evidence>
<evidence type="ECO:0000256" key="2">
    <source>
        <dbReference type="ARBA" id="ARBA00023125"/>
    </source>
</evidence>
<dbReference type="GO" id="GO:0005634">
    <property type="term" value="C:nucleus"/>
    <property type="evidence" value="ECO:0007669"/>
    <property type="project" value="TreeGrafter"/>
</dbReference>
<name>A0A7S1HS35_9EUGL</name>
<dbReference type="GO" id="GO:0045944">
    <property type="term" value="P:positive regulation of transcription by RNA polymerase II"/>
    <property type="evidence" value="ECO:0007669"/>
    <property type="project" value="TreeGrafter"/>
</dbReference>
<feature type="compositionally biased region" description="Basic and acidic residues" evidence="3">
    <location>
        <begin position="659"/>
        <end position="681"/>
    </location>
</feature>
<feature type="domain" description="HTH myb-type" evidence="5">
    <location>
        <begin position="77"/>
        <end position="132"/>
    </location>
</feature>
<dbReference type="PROSITE" id="PS51294">
    <property type="entry name" value="HTH_MYB"/>
    <property type="match status" value="2"/>
</dbReference>
<keyword evidence="2" id="KW-0238">DNA-binding</keyword>
<dbReference type="EMBL" id="HBGA01001058">
    <property type="protein sequence ID" value="CAD8989370.1"/>
    <property type="molecule type" value="Transcribed_RNA"/>
</dbReference>
<feature type="compositionally biased region" description="Polar residues" evidence="3">
    <location>
        <begin position="312"/>
        <end position="330"/>
    </location>
</feature>
<dbReference type="SMART" id="SM00717">
    <property type="entry name" value="SANT"/>
    <property type="match status" value="2"/>
</dbReference>
<feature type="domain" description="Myb-like" evidence="4">
    <location>
        <begin position="82"/>
        <end position="128"/>
    </location>
</feature>
<feature type="region of interest" description="Disordered" evidence="3">
    <location>
        <begin position="303"/>
        <end position="333"/>
    </location>
</feature>
<evidence type="ECO:0000256" key="3">
    <source>
        <dbReference type="SAM" id="MobiDB-lite"/>
    </source>
</evidence>
<feature type="region of interest" description="Disordered" evidence="3">
    <location>
        <begin position="529"/>
        <end position="566"/>
    </location>
</feature>
<evidence type="ECO:0000259" key="5">
    <source>
        <dbReference type="PROSITE" id="PS51294"/>
    </source>
</evidence>
<dbReference type="InterPro" id="IPR050560">
    <property type="entry name" value="MYB_TF"/>
</dbReference>
<sequence length="681" mass="71897">MLPATMNYDASNMTAYPWPAQFMPWQNGMPRMPYGLPDGSAGFDLSAYRGDRPIGLSTLAPYQADGSYGAMVHGGLGKGHIKGPWTEEEDKQLIQLVSQYGAKRWSYIASYLNGRIGKQCRERYLNHLDPSLNKNTWTPEEDRVIYRAHMILGNQWAKIAKLLPGRTANSLKNHWNSTLRHFAQEHSHGEIVVPDASPNAVALAKSAQQQPRYLMTPRQQLLHQAATIAKSLKNPLEGDLEGENGEGALSPEAQLTQAAELANAMASCGQALPSALPHPGNAASSSSNSSPEAIAAIVAGEEKAKGDDGHENNNLPQTLTVSTNMPTSNGAEGGTGEAGLNALAMCADLPAKKQQAKQCYLEAKQTYQEEIDASKAGWHEALAAQAHAQAHSHSSNSHNIAEMGRFPDMGKPMWQNPLMGLPYGNFLHPQSMMGPPPGPMGGDSPMGGFTPSQLCTEEQKTLQKALQSHGMMPGAAMARGPSPHAAAGFPPFGLPPGQFPGHNYPGLAPWDNPASLQALQAMLMQSGLKNMPSMNGVPPPPDPTDPTPAPDVPVDAEPPAQPEGEATEGDVLVPAEGAAATGAAKPGAPGTPEGSGDSALYALAMCAGVVDSKAQDASKPPSPPSSPLSPSKRPLEDAEVEAPEAKRPCPDGDTEDPADLMKEEVAPEAVRDGEEGHVTEE</sequence>
<dbReference type="GO" id="GO:0000981">
    <property type="term" value="F:DNA-binding transcription factor activity, RNA polymerase II-specific"/>
    <property type="evidence" value="ECO:0007669"/>
    <property type="project" value="TreeGrafter"/>
</dbReference>
<dbReference type="PROSITE" id="PS50090">
    <property type="entry name" value="MYB_LIKE"/>
    <property type="match status" value="2"/>
</dbReference>
<evidence type="ECO:0000259" key="4">
    <source>
        <dbReference type="PROSITE" id="PS50090"/>
    </source>
</evidence>
<dbReference type="GO" id="GO:0000278">
    <property type="term" value="P:mitotic cell cycle"/>
    <property type="evidence" value="ECO:0007669"/>
    <property type="project" value="TreeGrafter"/>
</dbReference>
<dbReference type="SUPFAM" id="SSF46689">
    <property type="entry name" value="Homeodomain-like"/>
    <property type="match status" value="1"/>
</dbReference>
<feature type="region of interest" description="Disordered" evidence="3">
    <location>
        <begin position="612"/>
        <end position="681"/>
    </location>
</feature>
<organism evidence="6">
    <name type="scientific">Eutreptiella gymnastica</name>
    <dbReference type="NCBI Taxonomy" id="73025"/>
    <lineage>
        <taxon>Eukaryota</taxon>
        <taxon>Discoba</taxon>
        <taxon>Euglenozoa</taxon>
        <taxon>Euglenida</taxon>
        <taxon>Spirocuta</taxon>
        <taxon>Euglenophyceae</taxon>
        <taxon>Eutreptiales</taxon>
        <taxon>Eutreptiaceae</taxon>
        <taxon>Eutreptiella</taxon>
    </lineage>
</organism>
<dbReference type="AlphaFoldDB" id="A0A7S1HS35"/>
<feature type="domain" description="HTH myb-type" evidence="5">
    <location>
        <begin position="133"/>
        <end position="183"/>
    </location>
</feature>
<gene>
    <name evidence="6" type="ORF">EGYM00392_LOCUS411</name>
</gene>
<dbReference type="GO" id="GO:0000978">
    <property type="term" value="F:RNA polymerase II cis-regulatory region sequence-specific DNA binding"/>
    <property type="evidence" value="ECO:0007669"/>
    <property type="project" value="TreeGrafter"/>
</dbReference>
<dbReference type="PANTHER" id="PTHR45614:SF25">
    <property type="entry name" value="MYB PROTEIN"/>
    <property type="match status" value="1"/>
</dbReference>
<feature type="domain" description="Myb-like" evidence="4">
    <location>
        <begin position="129"/>
        <end position="179"/>
    </location>
</feature>
<feature type="region of interest" description="Disordered" evidence="3">
    <location>
        <begin position="579"/>
        <end position="598"/>
    </location>
</feature>
<dbReference type="InterPro" id="IPR001005">
    <property type="entry name" value="SANT/Myb"/>
</dbReference>
<dbReference type="PANTHER" id="PTHR45614">
    <property type="entry name" value="MYB PROTEIN-RELATED"/>
    <property type="match status" value="1"/>
</dbReference>
<dbReference type="InterPro" id="IPR017930">
    <property type="entry name" value="Myb_dom"/>
</dbReference>
<dbReference type="Pfam" id="PF13921">
    <property type="entry name" value="Myb_DNA-bind_6"/>
    <property type="match status" value="1"/>
</dbReference>
<proteinExistence type="predicted"/>
<feature type="compositionally biased region" description="Low complexity" evidence="3">
    <location>
        <begin position="579"/>
        <end position="594"/>
    </location>
</feature>
<feature type="compositionally biased region" description="Pro residues" evidence="3">
    <location>
        <begin position="537"/>
        <end position="551"/>
    </location>
</feature>
<protein>
    <submittedName>
        <fullName evidence="6">Uncharacterized protein</fullName>
    </submittedName>
</protein>
<accession>A0A7S1HS35</accession>